<dbReference type="Proteomes" id="UP000220133">
    <property type="component" value="Chromosome"/>
</dbReference>
<evidence type="ECO:0000259" key="4">
    <source>
        <dbReference type="Pfam" id="PF14905"/>
    </source>
</evidence>
<dbReference type="SUPFAM" id="SSF49464">
    <property type="entry name" value="Carboxypeptidase regulatory domain-like"/>
    <property type="match status" value="1"/>
</dbReference>
<dbReference type="InterPro" id="IPR008969">
    <property type="entry name" value="CarboxyPept-like_regulatory"/>
</dbReference>
<evidence type="ECO:0000256" key="3">
    <source>
        <dbReference type="ARBA" id="ARBA00023237"/>
    </source>
</evidence>
<dbReference type="Gene3D" id="2.40.170.20">
    <property type="entry name" value="TonB-dependent receptor, beta-barrel domain"/>
    <property type="match status" value="1"/>
</dbReference>
<keyword evidence="2" id="KW-0472">Membrane</keyword>
<dbReference type="PANTHER" id="PTHR40980">
    <property type="entry name" value="PLUG DOMAIN-CONTAINING PROTEIN"/>
    <property type="match status" value="1"/>
</dbReference>
<keyword evidence="3" id="KW-0998">Cell outer membrane</keyword>
<comment type="subcellular location">
    <subcellularLocation>
        <location evidence="1">Cell outer membrane</location>
    </subcellularLocation>
</comment>
<dbReference type="OrthoDB" id="905812at2"/>
<feature type="domain" description="Outer membrane protein beta-barrel" evidence="4">
    <location>
        <begin position="411"/>
        <end position="821"/>
    </location>
</feature>
<evidence type="ECO:0000313" key="5">
    <source>
        <dbReference type="EMBL" id="ATL47896.1"/>
    </source>
</evidence>
<dbReference type="AlphaFoldDB" id="A0A291QVC3"/>
<gene>
    <name evidence="5" type="ORF">COR50_12370</name>
</gene>
<dbReference type="PANTHER" id="PTHR40980:SF4">
    <property type="entry name" value="TONB-DEPENDENT RECEPTOR-LIKE BETA-BARREL DOMAIN-CONTAINING PROTEIN"/>
    <property type="match status" value="1"/>
</dbReference>
<reference evidence="5 6" key="1">
    <citation type="submission" date="2017-10" db="EMBL/GenBank/DDBJ databases">
        <title>Paenichitinophaga pekingensis gen. nov., sp. nov., isolated from activated sludge.</title>
        <authorList>
            <person name="Jin D."/>
            <person name="Kong X."/>
            <person name="Deng Y."/>
            <person name="Bai Z."/>
        </authorList>
    </citation>
    <scope>NUCLEOTIDE SEQUENCE [LARGE SCALE GENOMIC DNA]</scope>
    <source>
        <strain evidence="5 6">13</strain>
    </source>
</reference>
<dbReference type="KEGG" id="cbae:COR50_12370"/>
<proteinExistence type="predicted"/>
<protein>
    <submittedName>
        <fullName evidence="5">TonB-dependent receptor</fullName>
    </submittedName>
</protein>
<evidence type="ECO:0000256" key="1">
    <source>
        <dbReference type="ARBA" id="ARBA00004442"/>
    </source>
</evidence>
<organism evidence="5 6">
    <name type="scientific">Chitinophaga caeni</name>
    <dbReference type="NCBI Taxonomy" id="2029983"/>
    <lineage>
        <taxon>Bacteria</taxon>
        <taxon>Pseudomonadati</taxon>
        <taxon>Bacteroidota</taxon>
        <taxon>Chitinophagia</taxon>
        <taxon>Chitinophagales</taxon>
        <taxon>Chitinophagaceae</taxon>
        <taxon>Chitinophaga</taxon>
    </lineage>
</organism>
<dbReference type="SUPFAM" id="SSF56935">
    <property type="entry name" value="Porins"/>
    <property type="match status" value="1"/>
</dbReference>
<accession>A0A291QVC3</accession>
<dbReference type="EMBL" id="CP023777">
    <property type="protein sequence ID" value="ATL47896.1"/>
    <property type="molecule type" value="Genomic_DNA"/>
</dbReference>
<keyword evidence="6" id="KW-1185">Reference proteome</keyword>
<keyword evidence="5" id="KW-0675">Receptor</keyword>
<dbReference type="InterPro" id="IPR041700">
    <property type="entry name" value="OMP_b-brl_3"/>
</dbReference>
<dbReference type="GO" id="GO:0009279">
    <property type="term" value="C:cell outer membrane"/>
    <property type="evidence" value="ECO:0007669"/>
    <property type="project" value="UniProtKB-SubCell"/>
</dbReference>
<dbReference type="InterPro" id="IPR036942">
    <property type="entry name" value="Beta-barrel_TonB_sf"/>
</dbReference>
<name>A0A291QVC3_9BACT</name>
<evidence type="ECO:0000256" key="2">
    <source>
        <dbReference type="ARBA" id="ARBA00023136"/>
    </source>
</evidence>
<evidence type="ECO:0000313" key="6">
    <source>
        <dbReference type="Proteomes" id="UP000220133"/>
    </source>
</evidence>
<sequence>MYYVMHNTYFCIVVVKERNYIPNNTITPPCMKSFIKILTIIGLVSFAMKTKAQVAPKITGTVIRTDKSPVEFATVILLNAKDSSLVKGAIATIEGKYEFDKVAPGKYLVAGYHAGMPKVFGLPFQWTAQKGLSLDAITLVEKAQQLNAVEVVAKRPFIEQHADKLVVNVESSIVGPGGTAMDVLEKSPSILVDKDDNISLKGKSGVIIMIDGKITNMSSQDLAQLLRSMPSSNLDQIELISNPSAKYDAAGNAGIINLKLKKNKNYGANGNINLSGGMGIYPKVNTGINLNYRNKNVNLYGSYNYSFRQNYQDLHIDRAGTEGDHPIRFDQRTRMSKVSRFQSFKAGADYFIGKNHTVGFMVDGFIRNLNIDNKAVSYIGDNVVVDSVLRTIAYNKPTGDRFNYNLNYRGKLDTLGREINVDIDYSKHRADVTSLFHAAVWDGNEKAITGADTTRSMQPSDIRLKSAKIDYVHPLKDGSKFELGVKSSFVTSDNNAVFDSLKQSDWKVDLNRTNHFIYKENINAAYINYIRQIKKWGIQAGLRAEQTNIETSSYAVKNTFADTSYINLFPSLAVSWNANENNQLAVSYSRRLRRPNYDQLNPFEFYLDRYTKEAGNPYLKPQYSNNFELTHTFRKFLTSSIGYAHTNNTIMRIVEPDIDPATGDTTFVRYKVMNVDNRDNFSLNISAQVPFTKWWSAFVTTSLYYNHYKTFVGKQLVDRGSAGFYGQIQNSFDLPKHFSLQLSYNYISPQIADEGLFRMSAMHGVDFGVRKQVLDKKGTLSLNVQDVFNTRKFRGTYELENQHLEINNKWESRVITLSFSYRFGNMNVKESRKRKGGAEEEQSRL</sequence>
<dbReference type="Pfam" id="PF14905">
    <property type="entry name" value="OMP_b-brl_3"/>
    <property type="match status" value="1"/>
</dbReference>